<keyword evidence="1" id="KW-0812">Transmembrane</keyword>
<accession>A0A8X7WKH9</accession>
<dbReference type="EMBL" id="JAAMPC010000001">
    <property type="protein sequence ID" value="KAG2331376.1"/>
    <property type="molecule type" value="Genomic_DNA"/>
</dbReference>
<keyword evidence="1" id="KW-1133">Transmembrane helix</keyword>
<keyword evidence="1" id="KW-0472">Membrane</keyword>
<feature type="transmembrane region" description="Helical" evidence="1">
    <location>
        <begin position="105"/>
        <end position="130"/>
    </location>
</feature>
<proteinExistence type="predicted"/>
<feature type="transmembrane region" description="Helical" evidence="1">
    <location>
        <begin position="27"/>
        <end position="46"/>
    </location>
</feature>
<keyword evidence="3" id="KW-1185">Reference proteome</keyword>
<gene>
    <name evidence="2" type="ORF">Bca52824_002556</name>
</gene>
<evidence type="ECO:0000313" key="2">
    <source>
        <dbReference type="EMBL" id="KAG2331376.1"/>
    </source>
</evidence>
<evidence type="ECO:0000256" key="1">
    <source>
        <dbReference type="SAM" id="Phobius"/>
    </source>
</evidence>
<evidence type="ECO:0000313" key="3">
    <source>
        <dbReference type="Proteomes" id="UP000886595"/>
    </source>
</evidence>
<dbReference type="AlphaFoldDB" id="A0A8X7WKH9"/>
<feature type="transmembrane region" description="Helical" evidence="1">
    <location>
        <begin position="58"/>
        <end position="85"/>
    </location>
</feature>
<protein>
    <submittedName>
        <fullName evidence="2">Uncharacterized protein</fullName>
    </submittedName>
</protein>
<reference evidence="2 3" key="1">
    <citation type="submission" date="2020-02" db="EMBL/GenBank/DDBJ databases">
        <authorList>
            <person name="Ma Q."/>
            <person name="Huang Y."/>
            <person name="Song X."/>
            <person name="Pei D."/>
        </authorList>
    </citation>
    <scope>NUCLEOTIDE SEQUENCE [LARGE SCALE GENOMIC DNA]</scope>
    <source>
        <strain evidence="2">Sxm20200214</strain>
        <tissue evidence="2">Leaf</tissue>
    </source>
</reference>
<comment type="caution">
    <text evidence="2">The sequence shown here is derived from an EMBL/GenBank/DDBJ whole genome shotgun (WGS) entry which is preliminary data.</text>
</comment>
<sequence length="143" mass="16513">MIKLTGLLSRQLNSSSSQQLSASLTPGGPNLATGVVSLVISFWLVFRGRRVLPRHQACNILWLLSLSLRSVLFLSYEMIVVISLFTREHLRHRNQIRKEQGNMPYLLRLPAMFLFLITNHLVFVFVALWVCWQSHSSRERDVH</sequence>
<organism evidence="2 3">
    <name type="scientific">Brassica carinata</name>
    <name type="common">Ethiopian mustard</name>
    <name type="synonym">Abyssinian cabbage</name>
    <dbReference type="NCBI Taxonomy" id="52824"/>
    <lineage>
        <taxon>Eukaryota</taxon>
        <taxon>Viridiplantae</taxon>
        <taxon>Streptophyta</taxon>
        <taxon>Embryophyta</taxon>
        <taxon>Tracheophyta</taxon>
        <taxon>Spermatophyta</taxon>
        <taxon>Magnoliopsida</taxon>
        <taxon>eudicotyledons</taxon>
        <taxon>Gunneridae</taxon>
        <taxon>Pentapetalae</taxon>
        <taxon>rosids</taxon>
        <taxon>malvids</taxon>
        <taxon>Brassicales</taxon>
        <taxon>Brassicaceae</taxon>
        <taxon>Brassiceae</taxon>
        <taxon>Brassica</taxon>
    </lineage>
</organism>
<name>A0A8X7WKH9_BRACI</name>
<dbReference type="Proteomes" id="UP000886595">
    <property type="component" value="Unassembled WGS sequence"/>
</dbReference>